<evidence type="ECO:0000313" key="1">
    <source>
        <dbReference type="EMBL" id="KRY33016.1"/>
    </source>
</evidence>
<dbReference type="EMBL" id="JYDH01000089">
    <property type="protein sequence ID" value="KRY33016.1"/>
    <property type="molecule type" value="Genomic_DNA"/>
</dbReference>
<gene>
    <name evidence="1" type="ORF">T01_3678</name>
</gene>
<protein>
    <submittedName>
        <fullName evidence="1">Uncharacterized protein</fullName>
    </submittedName>
</protein>
<accession>A0A0V1B7P3</accession>
<evidence type="ECO:0000313" key="2">
    <source>
        <dbReference type="Proteomes" id="UP000054776"/>
    </source>
</evidence>
<keyword evidence="2" id="KW-1185">Reference proteome</keyword>
<proteinExistence type="predicted"/>
<comment type="caution">
    <text evidence="1">The sequence shown here is derived from an EMBL/GenBank/DDBJ whole genome shotgun (WGS) entry which is preliminary data.</text>
</comment>
<sequence>MVEYSSAKTRDSGGVRSWWAISGVLFFCARCNKHLERLLDIPFINYSHCFGRNGADCGGLWIAAGVVGVSVIKESAHLAEKVMAHLRPAPSIYISQRSSELESSVVRCVVVFALGLCSLLSTECVSVACICIEQRSVYLFEFA</sequence>
<dbReference type="AlphaFoldDB" id="A0A0V1B7P3"/>
<name>A0A0V1B7P3_TRISP</name>
<dbReference type="OrthoDB" id="10513201at2759"/>
<reference evidence="1 2" key="1">
    <citation type="submission" date="2015-01" db="EMBL/GenBank/DDBJ databases">
        <title>Evolution of Trichinella species and genotypes.</title>
        <authorList>
            <person name="Korhonen P.K."/>
            <person name="Edoardo P."/>
            <person name="Giuseppe L.R."/>
            <person name="Gasser R.B."/>
        </authorList>
    </citation>
    <scope>NUCLEOTIDE SEQUENCE [LARGE SCALE GENOMIC DNA]</scope>
    <source>
        <strain evidence="1">ISS3</strain>
    </source>
</reference>
<organism evidence="1 2">
    <name type="scientific">Trichinella spiralis</name>
    <name type="common">Trichina worm</name>
    <dbReference type="NCBI Taxonomy" id="6334"/>
    <lineage>
        <taxon>Eukaryota</taxon>
        <taxon>Metazoa</taxon>
        <taxon>Ecdysozoa</taxon>
        <taxon>Nematoda</taxon>
        <taxon>Enoplea</taxon>
        <taxon>Dorylaimia</taxon>
        <taxon>Trichinellida</taxon>
        <taxon>Trichinellidae</taxon>
        <taxon>Trichinella</taxon>
    </lineage>
</organism>
<dbReference type="InParanoid" id="A0A0V1B7P3"/>
<dbReference type="Proteomes" id="UP000054776">
    <property type="component" value="Unassembled WGS sequence"/>
</dbReference>